<dbReference type="AlphaFoldDB" id="E4X3B3"/>
<keyword evidence="4" id="KW-0813">Transport</keyword>
<evidence type="ECO:0000256" key="8">
    <source>
        <dbReference type="ARBA" id="ARBA00022927"/>
    </source>
</evidence>
<reference evidence="13" key="1">
    <citation type="journal article" date="2010" name="Science">
        <title>Plasticity of animal genome architecture unmasked by rapid evolution of a pelagic tunicate.</title>
        <authorList>
            <person name="Denoeud F."/>
            <person name="Henriet S."/>
            <person name="Mungpakdee S."/>
            <person name="Aury J.M."/>
            <person name="Da Silva C."/>
            <person name="Brinkmann H."/>
            <person name="Mikhaleva J."/>
            <person name="Olsen L.C."/>
            <person name="Jubin C."/>
            <person name="Canestro C."/>
            <person name="Bouquet J.M."/>
            <person name="Danks G."/>
            <person name="Poulain J."/>
            <person name="Campsteijn C."/>
            <person name="Adamski M."/>
            <person name="Cross I."/>
            <person name="Yadetie F."/>
            <person name="Muffato M."/>
            <person name="Louis A."/>
            <person name="Butcher S."/>
            <person name="Tsagkogeorga G."/>
            <person name="Konrad A."/>
            <person name="Singh S."/>
            <person name="Jensen M.F."/>
            <person name="Cong E.H."/>
            <person name="Eikeseth-Otteraa H."/>
            <person name="Noel B."/>
            <person name="Anthouard V."/>
            <person name="Porcel B.M."/>
            <person name="Kachouri-Lafond R."/>
            <person name="Nishino A."/>
            <person name="Ugolini M."/>
            <person name="Chourrout P."/>
            <person name="Nishida H."/>
            <person name="Aasland R."/>
            <person name="Huzurbazar S."/>
            <person name="Westhof E."/>
            <person name="Delsuc F."/>
            <person name="Lehrach H."/>
            <person name="Reinhardt R."/>
            <person name="Weissenbach J."/>
            <person name="Roy S.W."/>
            <person name="Artiguenave F."/>
            <person name="Postlethwait J.H."/>
            <person name="Manak J.R."/>
            <person name="Thompson E.M."/>
            <person name="Jaillon O."/>
            <person name="Du Pasquier L."/>
            <person name="Boudinot P."/>
            <person name="Liberles D.A."/>
            <person name="Volff J.N."/>
            <person name="Philippe H."/>
            <person name="Lenhard B."/>
            <person name="Roest Crollius H."/>
            <person name="Wincker P."/>
            <person name="Chourrout D."/>
        </authorList>
    </citation>
    <scope>NUCLEOTIDE SEQUENCE [LARGE SCALE GENOMIC DNA]</scope>
</reference>
<evidence type="ECO:0000256" key="12">
    <source>
        <dbReference type="SAM" id="Phobius"/>
    </source>
</evidence>
<keyword evidence="10 12" id="KW-0472">Membrane</keyword>
<evidence type="ECO:0000256" key="11">
    <source>
        <dbReference type="ARBA" id="ARBA00032711"/>
    </source>
</evidence>
<comment type="subcellular location">
    <subcellularLocation>
        <location evidence="1">Endoplasmic reticulum membrane</location>
        <topology evidence="1">Single-pass type IV membrane protein</topology>
    </subcellularLocation>
</comment>
<evidence type="ECO:0000313" key="14">
    <source>
        <dbReference type="Proteomes" id="UP000001307"/>
    </source>
</evidence>
<accession>E4X3B3</accession>
<evidence type="ECO:0000256" key="1">
    <source>
        <dbReference type="ARBA" id="ARBA00004163"/>
    </source>
</evidence>
<evidence type="ECO:0000313" key="13">
    <source>
        <dbReference type="EMBL" id="CBY18117.1"/>
    </source>
</evidence>
<proteinExistence type="inferred from homology"/>
<evidence type="ECO:0000256" key="5">
    <source>
        <dbReference type="ARBA" id="ARBA00022692"/>
    </source>
</evidence>
<keyword evidence="7" id="KW-0931">ER-Golgi transport</keyword>
<dbReference type="FunCoup" id="E4X3B3">
    <property type="interactions" value="454"/>
</dbReference>
<gene>
    <name evidence="13" type="ORF">GSOID_T00017754001</name>
</gene>
<keyword evidence="6" id="KW-0256">Endoplasmic reticulum</keyword>
<evidence type="ECO:0000256" key="10">
    <source>
        <dbReference type="ARBA" id="ARBA00023136"/>
    </source>
</evidence>
<evidence type="ECO:0000256" key="4">
    <source>
        <dbReference type="ARBA" id="ARBA00022448"/>
    </source>
</evidence>
<evidence type="ECO:0000256" key="6">
    <source>
        <dbReference type="ARBA" id="ARBA00022824"/>
    </source>
</evidence>
<dbReference type="InterPro" id="IPR019150">
    <property type="entry name" value="Vesicle_transport_protein_Use1"/>
</dbReference>
<dbReference type="InParanoid" id="E4X3B3"/>
<evidence type="ECO:0000256" key="3">
    <source>
        <dbReference type="ARBA" id="ARBA00015843"/>
    </source>
</evidence>
<dbReference type="EMBL" id="FN653023">
    <property type="protein sequence ID" value="CBY18117.1"/>
    <property type="molecule type" value="Genomic_DNA"/>
</dbReference>
<dbReference type="GO" id="GO:0005789">
    <property type="term" value="C:endoplasmic reticulum membrane"/>
    <property type="evidence" value="ECO:0007669"/>
    <property type="project" value="UniProtKB-SubCell"/>
</dbReference>
<protein>
    <recommendedName>
        <fullName evidence="3">Vesicle transport protein USE1</fullName>
    </recommendedName>
    <alternativeName>
        <fullName evidence="11">USE1-like protein</fullName>
    </alternativeName>
</protein>
<sequence length="244" mass="28323">MHQTPREVINLKRFLHRTEHFVKTNVSYIHPDTLRFYLQSLRERLENIKKLELITSDECLSYNMRIVACEQYLKSKTDEGDSLMKISRVSDLEARQLLLRGHAQREARQRESLLTKKPPKIQDKQLTLRQRRILLLENDKARSTSFGSNEDPADANALATETLELTRMLKEQARNTKDIVGEDNKLLGEIDVSMDNNIENVRKATKNIEEILQIGGSVQWFLLFVVLIIWLAMIVVITTVPKLN</sequence>
<dbReference type="GO" id="GO:0016192">
    <property type="term" value="P:vesicle-mediated transport"/>
    <property type="evidence" value="ECO:0007669"/>
    <property type="project" value="UniProtKB-KW"/>
</dbReference>
<feature type="transmembrane region" description="Helical" evidence="12">
    <location>
        <begin position="220"/>
        <end position="240"/>
    </location>
</feature>
<comment type="similarity">
    <text evidence="2">Belongs to the USE1 family.</text>
</comment>
<keyword evidence="5 12" id="KW-0812">Transmembrane</keyword>
<dbReference type="Pfam" id="PF09753">
    <property type="entry name" value="Use1"/>
    <property type="match status" value="1"/>
</dbReference>
<name>E4X3B3_OIKDI</name>
<dbReference type="OrthoDB" id="10328954at2759"/>
<keyword evidence="9 12" id="KW-1133">Transmembrane helix</keyword>
<keyword evidence="8" id="KW-0653">Protein transport</keyword>
<dbReference type="GO" id="GO:0015031">
    <property type="term" value="P:protein transport"/>
    <property type="evidence" value="ECO:0007669"/>
    <property type="project" value="UniProtKB-KW"/>
</dbReference>
<evidence type="ECO:0000256" key="7">
    <source>
        <dbReference type="ARBA" id="ARBA00022892"/>
    </source>
</evidence>
<keyword evidence="14" id="KW-1185">Reference proteome</keyword>
<evidence type="ECO:0000256" key="2">
    <source>
        <dbReference type="ARBA" id="ARBA00007891"/>
    </source>
</evidence>
<evidence type="ECO:0000256" key="9">
    <source>
        <dbReference type="ARBA" id="ARBA00022989"/>
    </source>
</evidence>
<dbReference type="Proteomes" id="UP000001307">
    <property type="component" value="Unassembled WGS sequence"/>
</dbReference>
<organism evidence="13">
    <name type="scientific">Oikopleura dioica</name>
    <name type="common">Tunicate</name>
    <dbReference type="NCBI Taxonomy" id="34765"/>
    <lineage>
        <taxon>Eukaryota</taxon>
        <taxon>Metazoa</taxon>
        <taxon>Chordata</taxon>
        <taxon>Tunicata</taxon>
        <taxon>Appendicularia</taxon>
        <taxon>Copelata</taxon>
        <taxon>Oikopleuridae</taxon>
        <taxon>Oikopleura</taxon>
    </lineage>
</organism>